<dbReference type="Proteomes" id="UP000634134">
    <property type="component" value="Unassembled WGS sequence"/>
</dbReference>
<feature type="domain" description="Polymerase beta nucleotidyltransferase" evidence="1">
    <location>
        <begin position="12"/>
        <end position="102"/>
    </location>
</feature>
<dbReference type="SUPFAM" id="SSF81301">
    <property type="entry name" value="Nucleotidyltransferase"/>
    <property type="match status" value="1"/>
</dbReference>
<accession>A0ABR9WNP6</accession>
<dbReference type="CDD" id="cd05403">
    <property type="entry name" value="NT_KNTase_like"/>
    <property type="match status" value="1"/>
</dbReference>
<evidence type="ECO:0000313" key="3">
    <source>
        <dbReference type="Proteomes" id="UP000634134"/>
    </source>
</evidence>
<dbReference type="Pfam" id="PF18765">
    <property type="entry name" value="Polbeta"/>
    <property type="match status" value="1"/>
</dbReference>
<dbReference type="Gene3D" id="3.30.460.10">
    <property type="entry name" value="Beta Polymerase, domain 2"/>
    <property type="match status" value="1"/>
</dbReference>
<keyword evidence="3" id="KW-1185">Reference proteome</keyword>
<gene>
    <name evidence="2" type="ORF">IEE83_28155</name>
</gene>
<dbReference type="EMBL" id="JACYGY010000002">
    <property type="protein sequence ID" value="MBE9465769.1"/>
    <property type="molecule type" value="Genomic_DNA"/>
</dbReference>
<dbReference type="InterPro" id="IPR041633">
    <property type="entry name" value="Polbeta"/>
</dbReference>
<proteinExistence type="predicted"/>
<protein>
    <submittedName>
        <fullName evidence="2">Nucleotidyltransferase domain-containing protein</fullName>
    </submittedName>
</protein>
<comment type="caution">
    <text evidence="2">The sequence shown here is derived from an EMBL/GenBank/DDBJ whole genome shotgun (WGS) entry which is preliminary data.</text>
</comment>
<evidence type="ECO:0000313" key="2">
    <source>
        <dbReference type="EMBL" id="MBE9465769.1"/>
    </source>
</evidence>
<reference evidence="3" key="1">
    <citation type="submission" date="2023-07" db="EMBL/GenBank/DDBJ databases">
        <title>Dyadobacter sp. nov 'subterranea' isolated from contaminted grondwater.</title>
        <authorList>
            <person name="Szabo I."/>
            <person name="Al-Omari J."/>
            <person name="Szerdahelyi S.G."/>
            <person name="Rado J."/>
        </authorList>
    </citation>
    <scope>NUCLEOTIDE SEQUENCE [LARGE SCALE GENOMIC DNA]</scope>
    <source>
        <strain evidence="3">UP-52</strain>
    </source>
</reference>
<name>A0ABR9WNP6_9BACT</name>
<evidence type="ECO:0000259" key="1">
    <source>
        <dbReference type="Pfam" id="PF18765"/>
    </source>
</evidence>
<dbReference type="InterPro" id="IPR043519">
    <property type="entry name" value="NT_sf"/>
</dbReference>
<organism evidence="2 3">
    <name type="scientific">Dyadobacter subterraneus</name>
    <dbReference type="NCBI Taxonomy" id="2773304"/>
    <lineage>
        <taxon>Bacteria</taxon>
        <taxon>Pseudomonadati</taxon>
        <taxon>Bacteroidota</taxon>
        <taxon>Cytophagia</taxon>
        <taxon>Cytophagales</taxon>
        <taxon>Spirosomataceae</taxon>
        <taxon>Dyadobacter</taxon>
    </lineage>
</organism>
<dbReference type="RefSeq" id="WP_194124059.1">
    <property type="nucleotide sequence ID" value="NZ_JACYGY010000002.1"/>
</dbReference>
<sequence>MFGLKESDISTLHQVLASYTSVMEAYIFGSRAKGNFKNGSDVDIAIKGNGISYDLVLDIATYLNEETLMPYRFDVLDYHSINNKELSEHIDRIGILLYKNNHLEELNAKL</sequence>